<evidence type="ECO:0000256" key="1">
    <source>
        <dbReference type="ARBA" id="ARBA00005336"/>
    </source>
</evidence>
<dbReference type="InterPro" id="IPR001764">
    <property type="entry name" value="Glyco_hydro_3_N"/>
</dbReference>
<protein>
    <submittedName>
        <fullName evidence="7">Glycoside hydrolase family 3 C-terminal domain-containing protein</fullName>
    </submittedName>
</protein>
<keyword evidence="3" id="KW-0119">Carbohydrate metabolism</keyword>
<evidence type="ECO:0000256" key="4">
    <source>
        <dbReference type="RuleBase" id="RU361161"/>
    </source>
</evidence>
<dbReference type="Proteomes" id="UP001277761">
    <property type="component" value="Unassembled WGS sequence"/>
</dbReference>
<dbReference type="PROSITE" id="PS00775">
    <property type="entry name" value="GLYCOSYL_HYDROL_F3"/>
    <property type="match status" value="1"/>
</dbReference>
<dbReference type="PANTHER" id="PTHR42715">
    <property type="entry name" value="BETA-GLUCOSIDASE"/>
    <property type="match status" value="1"/>
</dbReference>
<sequence length="832" mass="88807">MHERTRRAGRRRAWGRTALALGVLLALPATAEAESRCGDPAQRPWCDASRTPEQRTALLLRAMTIDEKLGLMAGDQLASSEATGVSDGVPRLGVPRMRHSDGPFGPRVGRATAMPGPLALAASFDPALAAENGAVIASEVRHKGSDLVYAPTVEPMRTPLAGRAFEGYGEDPYLAAETAVGWIEGAQRQGVIATVKHFAPNSQEGEGGLPPLTGIEGSRGLVDARIDERTLHEIYLPPFEAAVRRAGVGAVMCAYNSLNGQFACENRRLLQHVLRDQWGFGGFVVSDYYAAMKSTAASVNAGTDQEMPFGLLYGPLLLRAALATGQISEAAVDRRVGAILRTMFRFGVFDRPAFRADDGAIDRPAHAAVARRTAEQGAVLLQNRRAALPLPDRPGSLAVIGEVATRYKGGGGSSNVQPFAFRDPLAAIRARAGGARVRYDPGRDPVAAAAAAKGADAAIVFVEDYASEGTDKPCLALRCAPLDPVSGRPLGQIGLTDPDAVVDAVARANPRTIVVLETGGPVLAPWADRVGAVLEAWYPGQEAGPAIARVLFGDVDPGGRLPVTFPARDGDWPTARDRRQYPGVLLRAEYSEGRRIGYRHYDALGIAPRWPFGHGLSYARFALADLRREPGPGLVLSARVTNVGTRTGTAVPQLYLGRPSTGPDDAPRALAGVAKVQLDPGGSTRVRFPLDDRAFSTWDVAAERWRVVPGCHRVQVGSSSRDLPLSGRLGRDAACADEVPLADVARCRARRTVTIALPRGLRSARVTYGGRRATVRRSRGRLRARIALARVPAGRVVVRIRGRDSRGRPVRATRVLRTCAVSAGRPATRARR</sequence>
<feature type="domain" description="Fibronectin type III-like" evidence="6">
    <location>
        <begin position="650"/>
        <end position="720"/>
    </location>
</feature>
<dbReference type="EMBL" id="JAXAVX010000001">
    <property type="protein sequence ID" value="MDX8150756.1"/>
    <property type="molecule type" value="Genomic_DNA"/>
</dbReference>
<proteinExistence type="inferred from homology"/>
<dbReference type="InterPro" id="IPR013783">
    <property type="entry name" value="Ig-like_fold"/>
</dbReference>
<comment type="caution">
    <text evidence="7">The sequence shown here is derived from an EMBL/GenBank/DDBJ whole genome shotgun (WGS) entry which is preliminary data.</text>
</comment>
<dbReference type="PANTHER" id="PTHR42715:SF10">
    <property type="entry name" value="BETA-GLUCOSIDASE"/>
    <property type="match status" value="1"/>
</dbReference>
<dbReference type="InterPro" id="IPR026891">
    <property type="entry name" value="Fn3-like"/>
</dbReference>
<dbReference type="SUPFAM" id="SSF52279">
    <property type="entry name" value="Beta-D-glucan exohydrolase, C-terminal domain"/>
    <property type="match status" value="1"/>
</dbReference>
<comment type="similarity">
    <text evidence="1 4">Belongs to the glycosyl hydrolase 3 family.</text>
</comment>
<dbReference type="InterPro" id="IPR019800">
    <property type="entry name" value="Glyco_hydro_3_AS"/>
</dbReference>
<dbReference type="Gene3D" id="3.20.20.300">
    <property type="entry name" value="Glycoside hydrolase, family 3, N-terminal domain"/>
    <property type="match status" value="1"/>
</dbReference>
<reference evidence="7 8" key="1">
    <citation type="submission" date="2023-11" db="EMBL/GenBank/DDBJ databases">
        <authorList>
            <person name="Xu M."/>
            <person name="Jiang T."/>
        </authorList>
    </citation>
    <scope>NUCLEOTIDE SEQUENCE [LARGE SCALE GENOMIC DNA]</scope>
    <source>
        <strain evidence="7 8">SD</strain>
    </source>
</reference>
<dbReference type="Pfam" id="PF14310">
    <property type="entry name" value="Fn3-like"/>
    <property type="match status" value="1"/>
</dbReference>
<feature type="chain" id="PRO_5046236557" evidence="5">
    <location>
        <begin position="32"/>
        <end position="832"/>
    </location>
</feature>
<gene>
    <name evidence="7" type="ORF">SK069_04045</name>
</gene>
<evidence type="ECO:0000313" key="8">
    <source>
        <dbReference type="Proteomes" id="UP001277761"/>
    </source>
</evidence>
<keyword evidence="5" id="KW-0732">Signal</keyword>
<dbReference type="InterPro" id="IPR050288">
    <property type="entry name" value="Cellulose_deg_GH3"/>
</dbReference>
<feature type="signal peptide" evidence="5">
    <location>
        <begin position="1"/>
        <end position="31"/>
    </location>
</feature>
<accession>A0ABU4VG01</accession>
<keyword evidence="4" id="KW-0326">Glycosidase</keyword>
<dbReference type="Pfam" id="PF01915">
    <property type="entry name" value="Glyco_hydro_3_C"/>
    <property type="match status" value="1"/>
</dbReference>
<dbReference type="InterPro" id="IPR017853">
    <property type="entry name" value="GH"/>
</dbReference>
<evidence type="ECO:0000256" key="2">
    <source>
        <dbReference type="ARBA" id="ARBA00022801"/>
    </source>
</evidence>
<evidence type="ECO:0000259" key="6">
    <source>
        <dbReference type="SMART" id="SM01217"/>
    </source>
</evidence>
<dbReference type="PRINTS" id="PR00133">
    <property type="entry name" value="GLHYDRLASE3"/>
</dbReference>
<evidence type="ECO:0000313" key="7">
    <source>
        <dbReference type="EMBL" id="MDX8150756.1"/>
    </source>
</evidence>
<dbReference type="SUPFAM" id="SSF51445">
    <property type="entry name" value="(Trans)glycosidases"/>
    <property type="match status" value="1"/>
</dbReference>
<dbReference type="Gene3D" id="3.40.50.1700">
    <property type="entry name" value="Glycoside hydrolase family 3 C-terminal domain"/>
    <property type="match status" value="1"/>
</dbReference>
<dbReference type="InterPro" id="IPR002772">
    <property type="entry name" value="Glyco_hydro_3_C"/>
</dbReference>
<name>A0ABU4VG01_9ACTN</name>
<evidence type="ECO:0000256" key="3">
    <source>
        <dbReference type="ARBA" id="ARBA00023277"/>
    </source>
</evidence>
<organism evidence="7 8">
    <name type="scientific">Patulibacter brassicae</name>
    <dbReference type="NCBI Taxonomy" id="1705717"/>
    <lineage>
        <taxon>Bacteria</taxon>
        <taxon>Bacillati</taxon>
        <taxon>Actinomycetota</taxon>
        <taxon>Thermoleophilia</taxon>
        <taxon>Solirubrobacterales</taxon>
        <taxon>Patulibacteraceae</taxon>
        <taxon>Patulibacter</taxon>
    </lineage>
</organism>
<dbReference type="Pfam" id="PF00933">
    <property type="entry name" value="Glyco_hydro_3"/>
    <property type="match status" value="1"/>
</dbReference>
<dbReference type="InterPro" id="IPR036962">
    <property type="entry name" value="Glyco_hydro_3_N_sf"/>
</dbReference>
<dbReference type="SMART" id="SM01217">
    <property type="entry name" value="Fn3_like"/>
    <property type="match status" value="1"/>
</dbReference>
<keyword evidence="8" id="KW-1185">Reference proteome</keyword>
<dbReference type="Gene3D" id="2.60.40.10">
    <property type="entry name" value="Immunoglobulins"/>
    <property type="match status" value="1"/>
</dbReference>
<keyword evidence="2 4" id="KW-0378">Hydrolase</keyword>
<dbReference type="GO" id="GO:0016787">
    <property type="term" value="F:hydrolase activity"/>
    <property type="evidence" value="ECO:0007669"/>
    <property type="project" value="UniProtKB-KW"/>
</dbReference>
<dbReference type="RefSeq" id="WP_319952899.1">
    <property type="nucleotide sequence ID" value="NZ_JAXAVX010000001.1"/>
</dbReference>
<dbReference type="InterPro" id="IPR036881">
    <property type="entry name" value="Glyco_hydro_3_C_sf"/>
</dbReference>
<evidence type="ECO:0000256" key="5">
    <source>
        <dbReference type="SAM" id="SignalP"/>
    </source>
</evidence>